<keyword evidence="3" id="KW-1185">Reference proteome</keyword>
<dbReference type="EMBL" id="BOMY01000041">
    <property type="protein sequence ID" value="GIF23447.1"/>
    <property type="molecule type" value="Genomic_DNA"/>
</dbReference>
<sequence length="420" mass="45512">MYRHLAAKFASPSDLFLVHPLQLSRWLETAWAAAPNVPVIGTTPALAQLGSPTVIADFDMPEALLKTLEPGVNLARPGDFTPPGRQNTPLLWDHLIYAYLVESTGIYEILAKILTRIVRGETLGRLRPETLQWARVMEELLFRAQPNFSIAGLHSSLRRDGDCRRRNAYWRMFAFDLPHPMSASCGCAGGASGPCWKADVGNGVNTAFASRLNELFTQVWTGFENKANQVGANATDAQYVGLLAEALDDMLGNRRQGGLLAREELSFVAGLSLCHLTVEFDTPLVQDLQATATSPAERLAKLGERVGMTPAPRSRELFELAEPMSSLLWGIELGLFNPGAAPESLYLPNVPNGPPTTLNIEVNRIIDLWQSATGTRIKTTMPYASGVPAAPRPPAQPLRVPTPAPGPPALAAASTNGHRT</sequence>
<evidence type="ECO:0000256" key="1">
    <source>
        <dbReference type="SAM" id="MobiDB-lite"/>
    </source>
</evidence>
<dbReference type="AlphaFoldDB" id="A0A919NTE1"/>
<organism evidence="2 3">
    <name type="scientific">Paractinoplanes tereljensis</name>
    <dbReference type="NCBI Taxonomy" id="571912"/>
    <lineage>
        <taxon>Bacteria</taxon>
        <taxon>Bacillati</taxon>
        <taxon>Actinomycetota</taxon>
        <taxon>Actinomycetes</taxon>
        <taxon>Micromonosporales</taxon>
        <taxon>Micromonosporaceae</taxon>
        <taxon>Paractinoplanes</taxon>
    </lineage>
</organism>
<gene>
    <name evidence="2" type="ORF">Ate02nite_61770</name>
</gene>
<feature type="compositionally biased region" description="Pro residues" evidence="1">
    <location>
        <begin position="390"/>
        <end position="408"/>
    </location>
</feature>
<proteinExistence type="predicted"/>
<evidence type="ECO:0000313" key="3">
    <source>
        <dbReference type="Proteomes" id="UP000623608"/>
    </source>
</evidence>
<evidence type="ECO:0000313" key="2">
    <source>
        <dbReference type="EMBL" id="GIF23447.1"/>
    </source>
</evidence>
<name>A0A919NTE1_9ACTN</name>
<protein>
    <submittedName>
        <fullName evidence="2">Uncharacterized protein</fullName>
    </submittedName>
</protein>
<reference evidence="2" key="1">
    <citation type="submission" date="2021-01" db="EMBL/GenBank/DDBJ databases">
        <title>Whole genome shotgun sequence of Actinoplanes tereljensis NBRC 105297.</title>
        <authorList>
            <person name="Komaki H."/>
            <person name="Tamura T."/>
        </authorList>
    </citation>
    <scope>NUCLEOTIDE SEQUENCE</scope>
    <source>
        <strain evidence="2">NBRC 105297</strain>
    </source>
</reference>
<feature type="region of interest" description="Disordered" evidence="1">
    <location>
        <begin position="385"/>
        <end position="420"/>
    </location>
</feature>
<accession>A0A919NTE1</accession>
<comment type="caution">
    <text evidence="2">The sequence shown here is derived from an EMBL/GenBank/DDBJ whole genome shotgun (WGS) entry which is preliminary data.</text>
</comment>
<dbReference type="Proteomes" id="UP000623608">
    <property type="component" value="Unassembled WGS sequence"/>
</dbReference>
<dbReference type="RefSeq" id="WP_203811351.1">
    <property type="nucleotide sequence ID" value="NZ_BOMY01000041.1"/>
</dbReference>